<dbReference type="OMA" id="AAHIHEN"/>
<dbReference type="InParanoid" id="D8SZR4"/>
<dbReference type="InterPro" id="IPR018170">
    <property type="entry name" value="Aldo/ket_reductase_CS"/>
</dbReference>
<dbReference type="InterPro" id="IPR036812">
    <property type="entry name" value="NAD(P)_OxRdtase_dom_sf"/>
</dbReference>
<organism evidence="8">
    <name type="scientific">Selaginella moellendorffii</name>
    <name type="common">Spikemoss</name>
    <dbReference type="NCBI Taxonomy" id="88036"/>
    <lineage>
        <taxon>Eukaryota</taxon>
        <taxon>Viridiplantae</taxon>
        <taxon>Streptophyta</taxon>
        <taxon>Embryophyta</taxon>
        <taxon>Tracheophyta</taxon>
        <taxon>Lycopodiopsida</taxon>
        <taxon>Selaginellales</taxon>
        <taxon>Selaginellaceae</taxon>
        <taxon>Selaginella</taxon>
    </lineage>
</organism>
<feature type="domain" description="NADP-dependent oxidoreductase" evidence="6">
    <location>
        <begin position="19"/>
        <end position="293"/>
    </location>
</feature>
<dbReference type="KEGG" id="smo:SELMODRAFT_128804"/>
<dbReference type="PROSITE" id="PS00798">
    <property type="entry name" value="ALDOKETO_REDUCTASE_1"/>
    <property type="match status" value="1"/>
</dbReference>
<keyword evidence="2" id="KW-0521">NADP</keyword>
<accession>D8SZR4</accession>
<gene>
    <name evidence="7" type="ORF">SELMODRAFT_128804</name>
</gene>
<evidence type="ECO:0000259" key="6">
    <source>
        <dbReference type="Pfam" id="PF00248"/>
    </source>
</evidence>
<dbReference type="Gramene" id="EFJ10067">
    <property type="protein sequence ID" value="EFJ10067"/>
    <property type="gene ID" value="SELMODRAFT_128804"/>
</dbReference>
<dbReference type="Gene3D" id="3.20.20.100">
    <property type="entry name" value="NADP-dependent oxidoreductase domain"/>
    <property type="match status" value="1"/>
</dbReference>
<evidence type="ECO:0000313" key="7">
    <source>
        <dbReference type="EMBL" id="EFJ10067.1"/>
    </source>
</evidence>
<dbReference type="PRINTS" id="PR00069">
    <property type="entry name" value="ALDKETRDTASE"/>
</dbReference>
<dbReference type="FunFam" id="3.20.20.100:FF:000013">
    <property type="entry name" value="NADPH-dependent codeinone reductase 1-1"/>
    <property type="match status" value="1"/>
</dbReference>
<dbReference type="InterPro" id="IPR023210">
    <property type="entry name" value="NADP_OxRdtase_dom"/>
</dbReference>
<sequence>MEAPVFQLRTGARAPAVGFGSGTFTSAAEIKEAVLSAIKLGYRHFDTAAGYGTETAIGEALAIAFDAGLVTREEVFLTTKLRSDDHDPQDVLPALKKSLRLGQSFIFSCALRVEFVDLFLIHAPVKLTKGARFPPTEHEILPLDIPGTWKAMEDCFDKGLAKAIGVSNFSSKKLGDLLEYARIPPAANQVELHPIWQQKKLRDFCRAHDVQVFAWSPLGGLGKVWGSKSVLEDPVVLELAAKHHKSPAQIVLRWLTQIGVGAVVKSYNPQRLRENIQSFDFDLLPEDLETIESTVPQRRLAAWEWLCNSTTSPYKTVQELWDDEI</sequence>
<reference evidence="7 8" key="1">
    <citation type="journal article" date="2011" name="Science">
        <title>The Selaginella genome identifies genetic changes associated with the evolution of vascular plants.</title>
        <authorList>
            <person name="Banks J.A."/>
            <person name="Nishiyama T."/>
            <person name="Hasebe M."/>
            <person name="Bowman J.L."/>
            <person name="Gribskov M."/>
            <person name="dePamphilis C."/>
            <person name="Albert V.A."/>
            <person name="Aono N."/>
            <person name="Aoyama T."/>
            <person name="Ambrose B.A."/>
            <person name="Ashton N.W."/>
            <person name="Axtell M.J."/>
            <person name="Barker E."/>
            <person name="Barker M.S."/>
            <person name="Bennetzen J.L."/>
            <person name="Bonawitz N.D."/>
            <person name="Chapple C."/>
            <person name="Cheng C."/>
            <person name="Correa L.G."/>
            <person name="Dacre M."/>
            <person name="DeBarry J."/>
            <person name="Dreyer I."/>
            <person name="Elias M."/>
            <person name="Engstrom E.M."/>
            <person name="Estelle M."/>
            <person name="Feng L."/>
            <person name="Finet C."/>
            <person name="Floyd S.K."/>
            <person name="Frommer W.B."/>
            <person name="Fujita T."/>
            <person name="Gramzow L."/>
            <person name="Gutensohn M."/>
            <person name="Harholt J."/>
            <person name="Hattori M."/>
            <person name="Heyl A."/>
            <person name="Hirai T."/>
            <person name="Hiwatashi Y."/>
            <person name="Ishikawa M."/>
            <person name="Iwata M."/>
            <person name="Karol K.G."/>
            <person name="Koehler B."/>
            <person name="Kolukisaoglu U."/>
            <person name="Kubo M."/>
            <person name="Kurata T."/>
            <person name="Lalonde S."/>
            <person name="Li K."/>
            <person name="Li Y."/>
            <person name="Litt A."/>
            <person name="Lyons E."/>
            <person name="Manning G."/>
            <person name="Maruyama T."/>
            <person name="Michael T.P."/>
            <person name="Mikami K."/>
            <person name="Miyazaki S."/>
            <person name="Morinaga S."/>
            <person name="Murata T."/>
            <person name="Mueller-Roeber B."/>
            <person name="Nelson D.R."/>
            <person name="Obara M."/>
            <person name="Oguri Y."/>
            <person name="Olmstead R.G."/>
            <person name="Onodera N."/>
            <person name="Petersen B.L."/>
            <person name="Pils B."/>
            <person name="Prigge M."/>
            <person name="Rensing S.A."/>
            <person name="Riano-Pachon D.M."/>
            <person name="Roberts A.W."/>
            <person name="Sato Y."/>
            <person name="Scheller H.V."/>
            <person name="Schulz B."/>
            <person name="Schulz C."/>
            <person name="Shakirov E.V."/>
            <person name="Shibagaki N."/>
            <person name="Shinohara N."/>
            <person name="Shippen D.E."/>
            <person name="Soerensen I."/>
            <person name="Sotooka R."/>
            <person name="Sugimoto N."/>
            <person name="Sugita M."/>
            <person name="Sumikawa N."/>
            <person name="Tanurdzic M."/>
            <person name="Theissen G."/>
            <person name="Ulvskov P."/>
            <person name="Wakazuki S."/>
            <person name="Weng J.K."/>
            <person name="Willats W.W."/>
            <person name="Wipf D."/>
            <person name="Wolf P.G."/>
            <person name="Yang L."/>
            <person name="Zimmer A.D."/>
            <person name="Zhu Q."/>
            <person name="Mitros T."/>
            <person name="Hellsten U."/>
            <person name="Loque D."/>
            <person name="Otillar R."/>
            <person name="Salamov A."/>
            <person name="Schmutz J."/>
            <person name="Shapiro H."/>
            <person name="Lindquist E."/>
            <person name="Lucas S."/>
            <person name="Rokhsar D."/>
            <person name="Grigoriev I.V."/>
        </authorList>
    </citation>
    <scope>NUCLEOTIDE SEQUENCE [LARGE SCALE GENOMIC DNA]</scope>
</reference>
<evidence type="ECO:0000313" key="8">
    <source>
        <dbReference type="Proteomes" id="UP000001514"/>
    </source>
</evidence>
<dbReference type="Proteomes" id="UP000001514">
    <property type="component" value="Unassembled WGS sequence"/>
</dbReference>
<dbReference type="InterPro" id="IPR044497">
    <property type="entry name" value="AKR4A/B"/>
</dbReference>
<dbReference type="CDD" id="cd19124">
    <property type="entry name" value="AKR_AKR4A_4B"/>
    <property type="match status" value="1"/>
</dbReference>
<dbReference type="PIRSF" id="PIRSF000097">
    <property type="entry name" value="AKR"/>
    <property type="match status" value="1"/>
</dbReference>
<dbReference type="Pfam" id="PF00248">
    <property type="entry name" value="Aldo_ket_red"/>
    <property type="match status" value="1"/>
</dbReference>
<feature type="binding site" evidence="4">
    <location>
        <position position="122"/>
    </location>
    <ligand>
        <name>substrate</name>
    </ligand>
</feature>
<feature type="active site" description="Proton donor" evidence="3">
    <location>
        <position position="51"/>
    </location>
</feature>
<evidence type="ECO:0000256" key="2">
    <source>
        <dbReference type="ARBA" id="ARBA00022857"/>
    </source>
</evidence>
<evidence type="ECO:0000256" key="1">
    <source>
        <dbReference type="ARBA" id="ARBA00007905"/>
    </source>
</evidence>
<dbReference type="EMBL" id="GL377656">
    <property type="protein sequence ID" value="EFJ10067.1"/>
    <property type="molecule type" value="Genomic_DNA"/>
</dbReference>
<comment type="similarity">
    <text evidence="1">Belongs to the aldo/keto reductase family.</text>
</comment>
<dbReference type="InterPro" id="IPR020471">
    <property type="entry name" value="AKR"/>
</dbReference>
<dbReference type="eggNOG" id="KOG1577">
    <property type="taxonomic scope" value="Eukaryota"/>
</dbReference>
<dbReference type="GO" id="GO:0005829">
    <property type="term" value="C:cytosol"/>
    <property type="evidence" value="ECO:0000318"/>
    <property type="project" value="GO_Central"/>
</dbReference>
<feature type="site" description="Lowers pKa of active site Tyr" evidence="5">
    <location>
        <position position="80"/>
    </location>
</feature>
<dbReference type="PROSITE" id="PS00062">
    <property type="entry name" value="ALDOKETO_REDUCTASE_2"/>
    <property type="match status" value="1"/>
</dbReference>
<protein>
    <recommendedName>
        <fullName evidence="6">NADP-dependent oxidoreductase domain-containing protein</fullName>
    </recommendedName>
</protein>
<dbReference type="PANTHER" id="PTHR11732">
    <property type="entry name" value="ALDO/KETO REDUCTASE"/>
    <property type="match status" value="1"/>
</dbReference>
<dbReference type="GO" id="GO:0004032">
    <property type="term" value="F:aldose reductase (NADPH) activity"/>
    <property type="evidence" value="ECO:0000318"/>
    <property type="project" value="GO_Central"/>
</dbReference>
<dbReference type="SUPFAM" id="SSF51430">
    <property type="entry name" value="NAD(P)-linked oxidoreductase"/>
    <property type="match status" value="1"/>
</dbReference>
<keyword evidence="8" id="KW-1185">Reference proteome</keyword>
<evidence type="ECO:0000256" key="5">
    <source>
        <dbReference type="PIRSR" id="PIRSR000097-3"/>
    </source>
</evidence>
<name>D8SZR4_SELML</name>
<proteinExistence type="inferred from homology"/>
<dbReference type="AlphaFoldDB" id="D8SZR4"/>
<evidence type="ECO:0000256" key="4">
    <source>
        <dbReference type="PIRSR" id="PIRSR000097-2"/>
    </source>
</evidence>
<evidence type="ECO:0000256" key="3">
    <source>
        <dbReference type="PIRSR" id="PIRSR000097-1"/>
    </source>
</evidence>
<dbReference type="HOGENOM" id="CLU_023205_0_0_1"/>